<reference evidence="3" key="1">
    <citation type="submission" date="2017-03" db="EMBL/GenBank/DDBJ databases">
        <authorList>
            <person name="Herbold C."/>
        </authorList>
    </citation>
    <scope>NUCLEOTIDE SEQUENCE [LARGE SCALE GENOMIC DNA]</scope>
</reference>
<dbReference type="InterPro" id="IPR032466">
    <property type="entry name" value="Metal_Hydrolase"/>
</dbReference>
<dbReference type="Pfam" id="PF01979">
    <property type="entry name" value="Amidohydro_1"/>
    <property type="match status" value="1"/>
</dbReference>
<dbReference type="EMBL" id="LT841358">
    <property type="protein sequence ID" value="SMH71931.1"/>
    <property type="molecule type" value="Genomic_DNA"/>
</dbReference>
<accession>A0A2H1FGN3</accession>
<organism evidence="2 3">
    <name type="scientific">Candidatus Nitrosotalea okcheonensis</name>
    <dbReference type="NCBI Taxonomy" id="1903276"/>
    <lineage>
        <taxon>Archaea</taxon>
        <taxon>Nitrososphaerota</taxon>
        <taxon>Nitrososphaeria</taxon>
        <taxon>Nitrosotaleales</taxon>
        <taxon>Nitrosotaleaceae</taxon>
        <taxon>Nitrosotalea</taxon>
    </lineage>
</organism>
<dbReference type="InterPro" id="IPR011059">
    <property type="entry name" value="Metal-dep_hydrolase_composite"/>
</dbReference>
<dbReference type="SUPFAM" id="SSF51338">
    <property type="entry name" value="Composite domain of metallo-dependent hydrolases"/>
    <property type="match status" value="1"/>
</dbReference>
<dbReference type="Proteomes" id="UP000230607">
    <property type="component" value="Chromosome 1"/>
</dbReference>
<dbReference type="AlphaFoldDB" id="A0A2H1FGN3"/>
<evidence type="ECO:0000259" key="1">
    <source>
        <dbReference type="Pfam" id="PF01979"/>
    </source>
</evidence>
<dbReference type="SUPFAM" id="SSF51556">
    <property type="entry name" value="Metallo-dependent hydrolases"/>
    <property type="match status" value="1"/>
</dbReference>
<dbReference type="Gene3D" id="2.30.40.10">
    <property type="entry name" value="Urease, subunit C, domain 1"/>
    <property type="match status" value="1"/>
</dbReference>
<feature type="domain" description="Amidohydrolase-related" evidence="1">
    <location>
        <begin position="52"/>
        <end position="392"/>
    </location>
</feature>
<proteinExistence type="predicted"/>
<name>A0A2H1FGN3_9ARCH</name>
<dbReference type="InterPro" id="IPR050287">
    <property type="entry name" value="MTA/SAH_deaminase"/>
</dbReference>
<sequence>MLIKNISLLYGIELDYIQNTNVRISGKNIEKIGVKLLPHKDEAVFDGEGLLMMPGLINSHTHIGDSIAKDIGIDADVEEKVHPVSGFKQKILKNSDKSHLTSFVKNSCISMVKKGITSFVDFRERGIEGINLLKNASSDISIRPIILGRIEYYQDTRSIKNDTPIPQHNKLSLQKLLMNCDGLGISGPNEFSNSALRYFAKTRKIRAIHSAETEESNITSRKISMKTETQRALLAKPNFLVHMTYASKKDLVMVVNNGASIVVCPRANGSLAEGIPDVDLMLDTGCNVAIGTDNVMINSPDMFREMDYLWKVSMGITKKRLSPKDILKMATTNASKFLGGKIGIIQNGKIADCIFIEKHSIDLEPMHNPHASIVQRASENTIKAVMYEGELVHGKI</sequence>
<dbReference type="PANTHER" id="PTHR43794">
    <property type="entry name" value="AMINOHYDROLASE SSNA-RELATED"/>
    <property type="match status" value="1"/>
</dbReference>
<dbReference type="OrthoDB" id="42910at2157"/>
<keyword evidence="2" id="KW-0378">Hydrolase</keyword>
<dbReference type="RefSeq" id="WP_157927808.1">
    <property type="nucleotide sequence ID" value="NZ_LT841358.1"/>
</dbReference>
<evidence type="ECO:0000313" key="3">
    <source>
        <dbReference type="Proteomes" id="UP000230607"/>
    </source>
</evidence>
<dbReference type="Gene3D" id="3.20.20.140">
    <property type="entry name" value="Metal-dependent hydrolases"/>
    <property type="match status" value="1"/>
</dbReference>
<keyword evidence="3" id="KW-1185">Reference proteome</keyword>
<dbReference type="NCBIfam" id="NF005552">
    <property type="entry name" value="PRK07213.1"/>
    <property type="match status" value="1"/>
</dbReference>
<protein>
    <submittedName>
        <fullName evidence="2">Amidohydrolase family protein</fullName>
    </submittedName>
</protein>
<gene>
    <name evidence="2" type="ORF">NCS_11743</name>
</gene>
<evidence type="ECO:0000313" key="2">
    <source>
        <dbReference type="EMBL" id="SMH71931.1"/>
    </source>
</evidence>
<dbReference type="InterPro" id="IPR006680">
    <property type="entry name" value="Amidohydro-rel"/>
</dbReference>
<dbReference type="PANTHER" id="PTHR43794:SF5">
    <property type="entry name" value="CHLOROHYDROLASE FAMILY PROTEIN"/>
    <property type="match status" value="1"/>
</dbReference>
<dbReference type="GO" id="GO:0016810">
    <property type="term" value="F:hydrolase activity, acting on carbon-nitrogen (but not peptide) bonds"/>
    <property type="evidence" value="ECO:0007669"/>
    <property type="project" value="InterPro"/>
</dbReference>